<dbReference type="AlphaFoldDB" id="A0A450TL99"/>
<accession>A0A450TL99</accession>
<evidence type="ECO:0000313" key="1">
    <source>
        <dbReference type="EMBL" id="VFJ68479.1"/>
    </source>
</evidence>
<proteinExistence type="predicted"/>
<gene>
    <name evidence="1" type="ORF">BECKFM1743A_GA0114220_104737</name>
</gene>
<organism evidence="1">
    <name type="scientific">Candidatus Kentrum sp. FM</name>
    <dbReference type="NCBI Taxonomy" id="2126340"/>
    <lineage>
        <taxon>Bacteria</taxon>
        <taxon>Pseudomonadati</taxon>
        <taxon>Pseudomonadota</taxon>
        <taxon>Gammaproteobacteria</taxon>
        <taxon>Candidatus Kentrum</taxon>
    </lineage>
</organism>
<sequence>MSLFVPLCLCGSPLQSLSISVAARLRCVICGLVFLSADYMARRTATGDRGPLGIAIDIAIRYRKKTEAGLKIDSEYR</sequence>
<reference evidence="1" key="1">
    <citation type="submission" date="2019-02" db="EMBL/GenBank/DDBJ databases">
        <authorList>
            <person name="Gruber-Vodicka R. H."/>
            <person name="Seah K. B. B."/>
        </authorList>
    </citation>
    <scope>NUCLEOTIDE SEQUENCE</scope>
    <source>
        <strain evidence="1">BECK_BZ163</strain>
    </source>
</reference>
<name>A0A450TL99_9GAMM</name>
<protein>
    <submittedName>
        <fullName evidence="1">Uncharacterized protein</fullName>
    </submittedName>
</protein>
<dbReference type="EMBL" id="CAADEZ010000473">
    <property type="protein sequence ID" value="VFJ68479.1"/>
    <property type="molecule type" value="Genomic_DNA"/>
</dbReference>